<dbReference type="EMBL" id="JACJQU010000001">
    <property type="protein sequence ID" value="MBD2292360.1"/>
    <property type="molecule type" value="Genomic_DNA"/>
</dbReference>
<name>A0A926WDY3_9NOST</name>
<keyword evidence="10" id="KW-0472">Membrane</keyword>
<dbReference type="SUPFAM" id="SSF52540">
    <property type="entry name" value="P-loop containing nucleoside triphosphate hydrolases"/>
    <property type="match status" value="1"/>
</dbReference>
<gene>
    <name evidence="12" type="ORF">H6G06_02400</name>
</gene>
<keyword evidence="3" id="KW-0808">Transferase</keyword>
<evidence type="ECO:0000256" key="1">
    <source>
        <dbReference type="ARBA" id="ARBA00007316"/>
    </source>
</evidence>
<dbReference type="NCBIfam" id="TIGR01007">
    <property type="entry name" value="eps_fam"/>
    <property type="match status" value="1"/>
</dbReference>
<reference evidence="13" key="1">
    <citation type="journal article" date="2020" name="ISME J.">
        <title>Comparative genomics reveals insights into cyanobacterial evolution and habitat adaptation.</title>
        <authorList>
            <person name="Chen M.Y."/>
            <person name="Teng W.K."/>
            <person name="Zhao L."/>
            <person name="Hu C.X."/>
            <person name="Zhou Y.K."/>
            <person name="Han B.P."/>
            <person name="Song L.R."/>
            <person name="Shu W.S."/>
        </authorList>
    </citation>
    <scope>NUCLEOTIDE SEQUENCE [LARGE SCALE GENOMIC DNA]</scope>
    <source>
        <strain evidence="13">FACHB-251</strain>
    </source>
</reference>
<evidence type="ECO:0000256" key="5">
    <source>
        <dbReference type="ARBA" id="ARBA00022777"/>
    </source>
</evidence>
<accession>A0A926WDY3</accession>
<keyword evidence="4" id="KW-0547">Nucleotide-binding</keyword>
<dbReference type="Gene3D" id="3.40.50.300">
    <property type="entry name" value="P-loop containing nucleotide triphosphate hydrolases"/>
    <property type="match status" value="1"/>
</dbReference>
<evidence type="ECO:0000256" key="4">
    <source>
        <dbReference type="ARBA" id="ARBA00022741"/>
    </source>
</evidence>
<dbReference type="InterPro" id="IPR025669">
    <property type="entry name" value="AAA_dom"/>
</dbReference>
<evidence type="ECO:0000259" key="11">
    <source>
        <dbReference type="Pfam" id="PF13614"/>
    </source>
</evidence>
<keyword evidence="6" id="KW-0067">ATP-binding</keyword>
<evidence type="ECO:0000256" key="7">
    <source>
        <dbReference type="ARBA" id="ARBA00023137"/>
    </source>
</evidence>
<evidence type="ECO:0000256" key="9">
    <source>
        <dbReference type="SAM" id="Coils"/>
    </source>
</evidence>
<dbReference type="Pfam" id="PF13614">
    <property type="entry name" value="AAA_31"/>
    <property type="match status" value="1"/>
</dbReference>
<comment type="caution">
    <text evidence="12">The sequence shown here is derived from an EMBL/GenBank/DDBJ whole genome shotgun (WGS) entry which is preliminary data.</text>
</comment>
<evidence type="ECO:0000313" key="12">
    <source>
        <dbReference type="EMBL" id="MBD2292360.1"/>
    </source>
</evidence>
<dbReference type="EC" id="2.7.10.2" evidence="2"/>
<dbReference type="CDD" id="cd05387">
    <property type="entry name" value="BY-kinase"/>
    <property type="match status" value="1"/>
</dbReference>
<keyword evidence="9" id="KW-0175">Coiled coil</keyword>
<feature type="domain" description="AAA" evidence="11">
    <location>
        <begin position="561"/>
        <end position="704"/>
    </location>
</feature>
<comment type="similarity">
    <text evidence="1">Belongs to the CpsD/CapB family.</text>
</comment>
<dbReference type="InterPro" id="IPR050445">
    <property type="entry name" value="Bact_polysacc_biosynth/exp"/>
</dbReference>
<dbReference type="GO" id="GO:0004715">
    <property type="term" value="F:non-membrane spanning protein tyrosine kinase activity"/>
    <property type="evidence" value="ECO:0007669"/>
    <property type="project" value="UniProtKB-EC"/>
</dbReference>
<dbReference type="GO" id="GO:0005524">
    <property type="term" value="F:ATP binding"/>
    <property type="evidence" value="ECO:0007669"/>
    <property type="project" value="UniProtKB-KW"/>
</dbReference>
<comment type="catalytic activity">
    <reaction evidence="8">
        <text>L-tyrosyl-[protein] + ATP = O-phospho-L-tyrosyl-[protein] + ADP + H(+)</text>
        <dbReference type="Rhea" id="RHEA:10596"/>
        <dbReference type="Rhea" id="RHEA-COMP:10136"/>
        <dbReference type="Rhea" id="RHEA-COMP:20101"/>
        <dbReference type="ChEBI" id="CHEBI:15378"/>
        <dbReference type="ChEBI" id="CHEBI:30616"/>
        <dbReference type="ChEBI" id="CHEBI:46858"/>
        <dbReference type="ChEBI" id="CHEBI:61978"/>
        <dbReference type="ChEBI" id="CHEBI:456216"/>
        <dbReference type="EC" id="2.7.10.2"/>
    </reaction>
</comment>
<sequence length="743" mass="84019">MNNQNSTRISTPNENGRVIITPEFVPSQNFPSFSTEDEDGNLKDFLAVLQRRALVILGVVSVVMSTVIYSTLKEETIYQGNFHILVEPVNSDSRLGQIPLPDYSINNANLDYDSQIQVLRSQELMKDVLPYLQSSYPDITYNSLLKNLTIRRLGSTKIIEISYKNQDRKRIELVLNTLSKFYLKYSLEKRKTKLNQGVEFVDKQLPPIKNRVAQLQQQLQIFRQRYNFVDPENQSTNVGKQLQKLEEERLEIDQQLATARATYVSLSTPEGQQATLNEAPIYSQLISQLRQLEAQLSAELVRFQPDSPSIAVLEDKRENLLPLIEDEQRRYVGLKLAEATSLIQKLEVQSQELARVEQQTKSKFQQLPILARQYSEIQRNLQMANESYNRFLSAREDLVIQVAQTELPWELIQAPNQGEAPILPNIPRNLLMGLFSSLAAGIGIAFLLEKLDNTYHTVASLKEKIKLPFLGTLPTDKTITGYQSPYRNLIGSESESRKISPGNGWLSNLFRRQIRGDSYYGNSYYGQGLFWESLQVLYANIQMLNSDQPIRSLTLSSTMPGDGKTTVSFHLAQIAAALGKRVLLVDGDLRRAQVHRISGLRNFSGLSNVLTSNIPVEQVIQQLPDMNLLSVITAGPPPPDPARLLSSEKMKQLIEYFNENFDLVIYDAPPMLGLVDARLLATQTDGMLLVVRIDKTDKSALMQLQDSLRNSPINVLGVIANGDKQKATSYHYYHSPGKEARPF</sequence>
<protein>
    <recommendedName>
        <fullName evidence="2">non-specific protein-tyrosine kinase</fullName>
        <ecNumber evidence="2">2.7.10.2</ecNumber>
    </recommendedName>
</protein>
<dbReference type="InterPro" id="IPR005702">
    <property type="entry name" value="Wzc-like_C"/>
</dbReference>
<organism evidence="12 13">
    <name type="scientific">Anabaena sphaerica FACHB-251</name>
    <dbReference type="NCBI Taxonomy" id="2692883"/>
    <lineage>
        <taxon>Bacteria</taxon>
        <taxon>Bacillati</taxon>
        <taxon>Cyanobacteriota</taxon>
        <taxon>Cyanophyceae</taxon>
        <taxon>Nostocales</taxon>
        <taxon>Nostocaceae</taxon>
        <taxon>Anabaena</taxon>
    </lineage>
</organism>
<keyword evidence="10" id="KW-0812">Transmembrane</keyword>
<feature type="coiled-coil region" evidence="9">
    <location>
        <begin position="242"/>
        <end position="302"/>
    </location>
</feature>
<evidence type="ECO:0000256" key="6">
    <source>
        <dbReference type="ARBA" id="ARBA00022840"/>
    </source>
</evidence>
<evidence type="ECO:0000256" key="3">
    <source>
        <dbReference type="ARBA" id="ARBA00022679"/>
    </source>
</evidence>
<dbReference type="PANTHER" id="PTHR32309:SF13">
    <property type="entry name" value="FERRIC ENTEROBACTIN TRANSPORT PROTEIN FEPE"/>
    <property type="match status" value="1"/>
</dbReference>
<feature type="transmembrane region" description="Helical" evidence="10">
    <location>
        <begin position="53"/>
        <end position="72"/>
    </location>
</feature>
<dbReference type="PANTHER" id="PTHR32309">
    <property type="entry name" value="TYROSINE-PROTEIN KINASE"/>
    <property type="match status" value="1"/>
</dbReference>
<dbReference type="Proteomes" id="UP000662185">
    <property type="component" value="Unassembled WGS sequence"/>
</dbReference>
<evidence type="ECO:0000256" key="2">
    <source>
        <dbReference type="ARBA" id="ARBA00011903"/>
    </source>
</evidence>
<proteinExistence type="inferred from homology"/>
<dbReference type="InterPro" id="IPR027417">
    <property type="entry name" value="P-loop_NTPase"/>
</dbReference>
<evidence type="ECO:0000313" key="13">
    <source>
        <dbReference type="Proteomes" id="UP000662185"/>
    </source>
</evidence>
<dbReference type="RefSeq" id="WP_190556697.1">
    <property type="nucleotide sequence ID" value="NZ_JACJQU010000001.1"/>
</dbReference>
<keyword evidence="13" id="KW-1185">Reference proteome</keyword>
<keyword evidence="7" id="KW-0829">Tyrosine-protein kinase</keyword>
<evidence type="ECO:0000256" key="8">
    <source>
        <dbReference type="ARBA" id="ARBA00051245"/>
    </source>
</evidence>
<keyword evidence="5" id="KW-0418">Kinase</keyword>
<dbReference type="GO" id="GO:0005886">
    <property type="term" value="C:plasma membrane"/>
    <property type="evidence" value="ECO:0007669"/>
    <property type="project" value="TreeGrafter"/>
</dbReference>
<keyword evidence="10" id="KW-1133">Transmembrane helix</keyword>
<dbReference type="AlphaFoldDB" id="A0A926WDY3"/>
<evidence type="ECO:0000256" key="10">
    <source>
        <dbReference type="SAM" id="Phobius"/>
    </source>
</evidence>